<feature type="region of interest" description="Disordered" evidence="1">
    <location>
        <begin position="1"/>
        <end position="21"/>
    </location>
</feature>
<protein>
    <submittedName>
        <fullName evidence="2">AlNc14C14G1631 protein</fullName>
    </submittedName>
</protein>
<reference evidence="2" key="2">
    <citation type="submission" date="2011-02" db="EMBL/GenBank/DDBJ databases">
        <authorList>
            <person name="MacLean D."/>
        </authorList>
    </citation>
    <scope>NUCLEOTIDE SEQUENCE</scope>
</reference>
<evidence type="ECO:0000313" key="2">
    <source>
        <dbReference type="EMBL" id="CCA15714.1"/>
    </source>
</evidence>
<reference evidence="2" key="1">
    <citation type="journal article" date="2011" name="PLoS Biol.">
        <title>Gene gain and loss during evolution of obligate parasitism in the white rust pathogen of Arabidopsis thaliana.</title>
        <authorList>
            <person name="Kemen E."/>
            <person name="Gardiner A."/>
            <person name="Schultz-Larsen T."/>
            <person name="Kemen A.C."/>
            <person name="Balmuth A.L."/>
            <person name="Robert-Seilaniantz A."/>
            <person name="Bailey K."/>
            <person name="Holub E."/>
            <person name="Studholme D.J."/>
            <person name="Maclean D."/>
            <person name="Jones J.D."/>
        </authorList>
    </citation>
    <scope>NUCLEOTIDE SEQUENCE</scope>
</reference>
<evidence type="ECO:0000256" key="1">
    <source>
        <dbReference type="SAM" id="MobiDB-lite"/>
    </source>
</evidence>
<name>F0W3P4_9STRA</name>
<accession>F0W3P4</accession>
<feature type="compositionally biased region" description="Polar residues" evidence="1">
    <location>
        <begin position="1"/>
        <end position="13"/>
    </location>
</feature>
<dbReference type="HOGENOM" id="CLU_1753061_0_0_1"/>
<proteinExistence type="predicted"/>
<organism evidence="2">
    <name type="scientific">Albugo laibachii Nc14</name>
    <dbReference type="NCBI Taxonomy" id="890382"/>
    <lineage>
        <taxon>Eukaryota</taxon>
        <taxon>Sar</taxon>
        <taxon>Stramenopiles</taxon>
        <taxon>Oomycota</taxon>
        <taxon>Peronosporomycetes</taxon>
        <taxon>Albuginales</taxon>
        <taxon>Albuginaceae</taxon>
        <taxon>Albugo</taxon>
    </lineage>
</organism>
<dbReference type="AlphaFoldDB" id="F0W3P4"/>
<dbReference type="EMBL" id="FR824059">
    <property type="protein sequence ID" value="CCA15714.1"/>
    <property type="molecule type" value="Genomic_DNA"/>
</dbReference>
<sequence>MDLPATGNNLQSSSEEKGMDEMPVTRLLLKHRISEKRCRRTFGMLQISACDTHKTVPPYESRNHGVRVKACAILLNMVIKDERDPDALNFGTSAQDNATSSRTVVVAPDPSTNSAFASFISRYKAFRSSELPCPLRNDLVKHLWARSGN</sequence>
<gene>
    <name evidence="2" type="primary">AlNc14C14G1631</name>
    <name evidence="2" type="ORF">ALNC14_018570</name>
</gene>